<comment type="caution">
    <text evidence="1">The sequence shown here is derived from an EMBL/GenBank/DDBJ whole genome shotgun (WGS) entry which is preliminary data.</text>
</comment>
<name>A0AA86YVT4_PROST</name>
<dbReference type="Proteomes" id="UP000004506">
    <property type="component" value="Unassembled WGS sequence"/>
</dbReference>
<evidence type="ECO:0000313" key="1">
    <source>
        <dbReference type="EMBL" id="EDU59404.1"/>
    </source>
</evidence>
<dbReference type="EMBL" id="ABJD02000101">
    <property type="protein sequence ID" value="EDU59404.1"/>
    <property type="molecule type" value="Genomic_DNA"/>
</dbReference>
<proteinExistence type="predicted"/>
<evidence type="ECO:0000313" key="2">
    <source>
        <dbReference type="Proteomes" id="UP000004506"/>
    </source>
</evidence>
<gene>
    <name evidence="1" type="ORF">PROSTU_02593</name>
</gene>
<organism evidence="1 2">
    <name type="scientific">Providencia stuartii ATCC 25827</name>
    <dbReference type="NCBI Taxonomy" id="471874"/>
    <lineage>
        <taxon>Bacteria</taxon>
        <taxon>Pseudomonadati</taxon>
        <taxon>Pseudomonadota</taxon>
        <taxon>Gammaproteobacteria</taxon>
        <taxon>Enterobacterales</taxon>
        <taxon>Morganellaceae</taxon>
        <taxon>Providencia</taxon>
    </lineage>
</organism>
<protein>
    <submittedName>
        <fullName evidence="1">Uncharacterized protein</fullName>
    </submittedName>
</protein>
<reference evidence="2" key="2">
    <citation type="submission" date="2008-04" db="EMBL/GenBank/DDBJ databases">
        <title>Draft genome sequence of Providencia stuartii(ATCC 25827).</title>
        <authorList>
            <person name="Sudarsanam P."/>
            <person name="Ley R."/>
            <person name="Guruge J."/>
            <person name="Turnbaugh P.J."/>
            <person name="Mahowald M."/>
            <person name="Liep D."/>
            <person name="Gordon J."/>
        </authorList>
    </citation>
    <scope>NUCLEOTIDE SEQUENCE [LARGE SCALE GENOMIC DNA]</scope>
    <source>
        <strain evidence="2">ATCC 25827</strain>
    </source>
</reference>
<reference evidence="1 2" key="3">
    <citation type="submission" date="2008-05" db="EMBL/GenBank/DDBJ databases">
        <authorList>
            <person name="Fulton L."/>
            <person name="Clifton S."/>
            <person name="Fulton B."/>
            <person name="Xu J."/>
            <person name="Minx P."/>
            <person name="Pepin K.H."/>
            <person name="Johnson M."/>
            <person name="Thiruvilangam P."/>
            <person name="Bhonagiri V."/>
            <person name="Nash W.E."/>
            <person name="Mardis E.R."/>
            <person name="Wilson R.K."/>
        </authorList>
    </citation>
    <scope>NUCLEOTIDE SEQUENCE [LARGE SCALE GENOMIC DNA]</scope>
    <source>
        <strain evidence="1 2">ATCC 25827</strain>
    </source>
</reference>
<sequence length="39" mass="4393">MFLSVKRATAMVSMPLKNKNSENCIRLAVFILQAPNRLS</sequence>
<reference evidence="2" key="1">
    <citation type="submission" date="2008-04" db="EMBL/GenBank/DDBJ databases">
        <title>Draft genome sequence of Providencia stuartii (ATCC 25827).</title>
        <authorList>
            <person name="Sudarsanam P."/>
            <person name="Ley R."/>
            <person name="Guruge J."/>
            <person name="Turnbaugh P.J."/>
            <person name="Mahowald M."/>
            <person name="Liep D."/>
            <person name="Gordon J."/>
        </authorList>
    </citation>
    <scope>NUCLEOTIDE SEQUENCE [LARGE SCALE GENOMIC DNA]</scope>
    <source>
        <strain evidence="2">ATCC 25827</strain>
    </source>
</reference>
<dbReference type="AlphaFoldDB" id="A0AA86YVT4"/>
<accession>A0AA86YVT4</accession>